<dbReference type="RefSeq" id="XP_001222865.1">
    <property type="nucleotide sequence ID" value="XM_001222864.1"/>
</dbReference>
<dbReference type="OrthoDB" id="10280529at2759"/>
<dbReference type="EMBL" id="CH408031">
    <property type="protein sequence ID" value="EAQ90151.1"/>
    <property type="molecule type" value="Genomic_DNA"/>
</dbReference>
<dbReference type="InParanoid" id="Q2H3J5"/>
<dbReference type="GeneID" id="4390824"/>
<dbReference type="HOGENOM" id="CLU_1805958_0_0_1"/>
<organism evidence="1 2">
    <name type="scientific">Chaetomium globosum (strain ATCC 6205 / CBS 148.51 / DSM 1962 / NBRC 6347 / NRRL 1970)</name>
    <name type="common">Soil fungus</name>
    <dbReference type="NCBI Taxonomy" id="306901"/>
    <lineage>
        <taxon>Eukaryota</taxon>
        <taxon>Fungi</taxon>
        <taxon>Dikarya</taxon>
        <taxon>Ascomycota</taxon>
        <taxon>Pezizomycotina</taxon>
        <taxon>Sordariomycetes</taxon>
        <taxon>Sordariomycetidae</taxon>
        <taxon>Sordariales</taxon>
        <taxon>Chaetomiaceae</taxon>
        <taxon>Chaetomium</taxon>
    </lineage>
</organism>
<reference evidence="2" key="1">
    <citation type="journal article" date="2015" name="Genome Announc.">
        <title>Draft genome sequence of the cellulolytic fungus Chaetomium globosum.</title>
        <authorList>
            <person name="Cuomo C.A."/>
            <person name="Untereiner W.A."/>
            <person name="Ma L.-J."/>
            <person name="Grabherr M."/>
            <person name="Birren B.W."/>
        </authorList>
    </citation>
    <scope>NUCLEOTIDE SEQUENCE [LARGE SCALE GENOMIC DNA]</scope>
    <source>
        <strain evidence="2">ATCC 6205 / CBS 148.51 / DSM 1962 / NBRC 6347 / NRRL 1970</strain>
    </source>
</reference>
<sequence>MDFPETQSPGYAPSETMSQVYSLPDWASAASLTVLQNPTSRASNLDDLLEHCKETGADVQITSDGPGQSSGRRFTVQGGGKYAVVEENILASTLRGRELLRSYGWCQWSLMDFACSWFICVGGSYTVCPPRRSPAGGGQQPTA</sequence>
<name>Q2H3J5_CHAGB</name>
<evidence type="ECO:0000313" key="2">
    <source>
        <dbReference type="Proteomes" id="UP000001056"/>
    </source>
</evidence>
<evidence type="ECO:0000313" key="1">
    <source>
        <dbReference type="EMBL" id="EAQ90151.1"/>
    </source>
</evidence>
<dbReference type="AlphaFoldDB" id="Q2H3J5"/>
<gene>
    <name evidence="1" type="ORF">CHGG_06770</name>
</gene>
<protein>
    <submittedName>
        <fullName evidence="1">Uncharacterized protein</fullName>
    </submittedName>
</protein>
<dbReference type="Proteomes" id="UP000001056">
    <property type="component" value="Unassembled WGS sequence"/>
</dbReference>
<dbReference type="VEuPathDB" id="FungiDB:CHGG_06770"/>
<proteinExistence type="predicted"/>
<keyword evidence="2" id="KW-1185">Reference proteome</keyword>
<accession>Q2H3J5</accession>